<proteinExistence type="predicted"/>
<accession>A0A2T0VDY1</accession>
<reference evidence="1 2" key="1">
    <citation type="submission" date="2018-03" db="EMBL/GenBank/DDBJ databases">
        <title>Genomic Encyclopedia of Type Strains, Phase III (KMG-III): the genomes of soil and plant-associated and newly described type strains.</title>
        <authorList>
            <person name="Whitman W."/>
        </authorList>
    </citation>
    <scope>NUCLEOTIDE SEQUENCE [LARGE SCALE GENOMIC DNA]</scope>
    <source>
        <strain evidence="1 2">CGMCC 1.12484</strain>
    </source>
</reference>
<comment type="caution">
    <text evidence="1">The sequence shown here is derived from an EMBL/GenBank/DDBJ whole genome shotgun (WGS) entry which is preliminary data.</text>
</comment>
<name>A0A2T0VDY1_9MICO</name>
<keyword evidence="2" id="KW-1185">Reference proteome</keyword>
<organism evidence="1 2">
    <name type="scientific">Glaciihabitans tibetensis</name>
    <dbReference type="NCBI Taxonomy" id="1266600"/>
    <lineage>
        <taxon>Bacteria</taxon>
        <taxon>Bacillati</taxon>
        <taxon>Actinomycetota</taxon>
        <taxon>Actinomycetes</taxon>
        <taxon>Micrococcales</taxon>
        <taxon>Microbacteriaceae</taxon>
        <taxon>Glaciihabitans</taxon>
    </lineage>
</organism>
<dbReference type="EMBL" id="PVTL01000004">
    <property type="protein sequence ID" value="PRY68394.1"/>
    <property type="molecule type" value="Genomic_DNA"/>
</dbReference>
<evidence type="ECO:0000313" key="2">
    <source>
        <dbReference type="Proteomes" id="UP000237983"/>
    </source>
</evidence>
<gene>
    <name evidence="1" type="ORF">B0I08_10496</name>
</gene>
<dbReference type="OrthoDB" id="9796999at2"/>
<dbReference type="AlphaFoldDB" id="A0A2T0VDY1"/>
<dbReference type="RefSeq" id="WP_106211822.1">
    <property type="nucleotide sequence ID" value="NZ_PVTL01000004.1"/>
</dbReference>
<dbReference type="Proteomes" id="UP000237983">
    <property type="component" value="Unassembled WGS sequence"/>
</dbReference>
<dbReference type="Pfam" id="PF13376">
    <property type="entry name" value="OmdA"/>
    <property type="match status" value="1"/>
</dbReference>
<protein>
    <submittedName>
        <fullName evidence="1">Uncharacterized protein YdeI (YjbR/CyaY-like superfamily)</fullName>
    </submittedName>
</protein>
<evidence type="ECO:0000313" key="1">
    <source>
        <dbReference type="EMBL" id="PRY68394.1"/>
    </source>
</evidence>
<sequence>MQLASAPRVHAETRSEWREWLLANHNTQSAVWLVSWKKATGRPALTYDEAVSEALAVGWVDSKPQKLDDERTLLYFSVRKPGSAWSRPNKNRIDQLRREGLMTEAGELAVARAIDNGSWFALDEVEDLVVPHDLDDAFDHNPPARSNWNGFPRSARRGILEWIVQAKRPATREARIAETARLAALNQRANQWRRTP</sequence>